<evidence type="ECO:0000313" key="2">
    <source>
        <dbReference type="EMBL" id="KRY18384.1"/>
    </source>
</evidence>
<organism evidence="2 3">
    <name type="scientific">Trichinella patagoniensis</name>
    <dbReference type="NCBI Taxonomy" id="990121"/>
    <lineage>
        <taxon>Eukaryota</taxon>
        <taxon>Metazoa</taxon>
        <taxon>Ecdysozoa</taxon>
        <taxon>Nematoda</taxon>
        <taxon>Enoplea</taxon>
        <taxon>Dorylaimia</taxon>
        <taxon>Trichinellida</taxon>
        <taxon>Trichinellidae</taxon>
        <taxon>Trichinella</taxon>
    </lineage>
</organism>
<protein>
    <submittedName>
        <fullName evidence="2">Uncharacterized protein</fullName>
    </submittedName>
</protein>
<name>A0A0V1A0F8_9BILA</name>
<accession>A0A0V1A0F8</accession>
<dbReference type="Proteomes" id="UP000054783">
    <property type="component" value="Unassembled WGS sequence"/>
</dbReference>
<comment type="caution">
    <text evidence="2">The sequence shown here is derived from an EMBL/GenBank/DDBJ whole genome shotgun (WGS) entry which is preliminary data.</text>
</comment>
<evidence type="ECO:0000256" key="1">
    <source>
        <dbReference type="SAM" id="Phobius"/>
    </source>
</evidence>
<keyword evidence="1" id="KW-0812">Transmembrane</keyword>
<dbReference type="EMBL" id="JYDQ01000047">
    <property type="protein sequence ID" value="KRY18384.1"/>
    <property type="molecule type" value="Genomic_DNA"/>
</dbReference>
<reference evidence="2 3" key="1">
    <citation type="submission" date="2015-01" db="EMBL/GenBank/DDBJ databases">
        <title>Evolution of Trichinella species and genotypes.</title>
        <authorList>
            <person name="Korhonen P.K."/>
            <person name="Edoardo P."/>
            <person name="Giuseppe L.R."/>
            <person name="Gasser R.B."/>
        </authorList>
    </citation>
    <scope>NUCLEOTIDE SEQUENCE [LARGE SCALE GENOMIC DNA]</scope>
    <source>
        <strain evidence="2">ISS2496</strain>
    </source>
</reference>
<sequence length="70" mass="8192">MSKGCVHVEDVELTNGLLKTAKKIFNKIQLLLLLLWLWLWLNVICVEVHKNLYKVVVDTRLARQTMELIC</sequence>
<keyword evidence="1" id="KW-0472">Membrane</keyword>
<evidence type="ECO:0000313" key="3">
    <source>
        <dbReference type="Proteomes" id="UP000054783"/>
    </source>
</evidence>
<proteinExistence type="predicted"/>
<keyword evidence="1" id="KW-1133">Transmembrane helix</keyword>
<dbReference type="AlphaFoldDB" id="A0A0V1A0F8"/>
<gene>
    <name evidence="2" type="ORF">T12_10303</name>
</gene>
<keyword evidence="3" id="KW-1185">Reference proteome</keyword>
<feature type="transmembrane region" description="Helical" evidence="1">
    <location>
        <begin position="24"/>
        <end position="41"/>
    </location>
</feature>